<feature type="chain" id="PRO_5046194021" evidence="1">
    <location>
        <begin position="28"/>
        <end position="161"/>
    </location>
</feature>
<feature type="signal peptide" evidence="1">
    <location>
        <begin position="1"/>
        <end position="27"/>
    </location>
</feature>
<organism evidence="2 3">
    <name type="scientific">Deinococcus rhizophilus</name>
    <dbReference type="NCBI Taxonomy" id="3049544"/>
    <lineage>
        <taxon>Bacteria</taxon>
        <taxon>Thermotogati</taxon>
        <taxon>Deinococcota</taxon>
        <taxon>Deinococci</taxon>
        <taxon>Deinococcales</taxon>
        <taxon>Deinococcaceae</taxon>
        <taxon>Deinococcus</taxon>
    </lineage>
</organism>
<comment type="caution">
    <text evidence="2">The sequence shown here is derived from an EMBL/GenBank/DDBJ whole genome shotgun (WGS) entry which is preliminary data.</text>
</comment>
<accession>A0ABT7JFT2</accession>
<gene>
    <name evidence="2" type="ORF">QOL99_04225</name>
</gene>
<keyword evidence="1" id="KW-0732">Signal</keyword>
<dbReference type="Proteomes" id="UP001302059">
    <property type="component" value="Unassembled WGS sequence"/>
</dbReference>
<sequence>MNRNSSRAPLLKPVAAFLLAALGLAHAQPVSNVQVTFDRCEGTIEQRLRSTERGVSRFQVTASGQVSGRASTAAQVFELSVLAPGASRPLVYRSNAVSLVRPSREAYVLTASLIANNTLMNYALTLPANSRNAAVLVATDAAGNALYRGTCRWTINSGRLP</sequence>
<dbReference type="EMBL" id="JASNGB010000020">
    <property type="protein sequence ID" value="MDL2343355.1"/>
    <property type="molecule type" value="Genomic_DNA"/>
</dbReference>
<keyword evidence="3" id="KW-1185">Reference proteome</keyword>
<evidence type="ECO:0000313" key="3">
    <source>
        <dbReference type="Proteomes" id="UP001302059"/>
    </source>
</evidence>
<dbReference type="RefSeq" id="WP_285521693.1">
    <property type="nucleotide sequence ID" value="NZ_JASNGB010000020.1"/>
</dbReference>
<evidence type="ECO:0000256" key="1">
    <source>
        <dbReference type="SAM" id="SignalP"/>
    </source>
</evidence>
<proteinExistence type="predicted"/>
<name>A0ABT7JFT2_9DEIO</name>
<evidence type="ECO:0000313" key="2">
    <source>
        <dbReference type="EMBL" id="MDL2343355.1"/>
    </source>
</evidence>
<reference evidence="2 3" key="1">
    <citation type="submission" date="2023-05" db="EMBL/GenBank/DDBJ databases">
        <authorList>
            <person name="Gao F."/>
        </authorList>
    </citation>
    <scope>NUCLEOTIDE SEQUENCE [LARGE SCALE GENOMIC DNA]</scope>
    <source>
        <strain evidence="2 3">MIMF12</strain>
    </source>
</reference>
<protein>
    <submittedName>
        <fullName evidence="2">Uncharacterized protein</fullName>
    </submittedName>
</protein>